<feature type="compositionally biased region" description="Low complexity" evidence="2">
    <location>
        <begin position="17"/>
        <end position="29"/>
    </location>
</feature>
<name>A0AAD5UXL8_9APHY</name>
<dbReference type="InterPro" id="IPR000679">
    <property type="entry name" value="Znf_GATA"/>
</dbReference>
<feature type="compositionally biased region" description="Low complexity" evidence="2">
    <location>
        <begin position="134"/>
        <end position="148"/>
    </location>
</feature>
<feature type="region of interest" description="Disordered" evidence="2">
    <location>
        <begin position="83"/>
        <end position="197"/>
    </location>
</feature>
<dbReference type="PROSITE" id="PS50114">
    <property type="entry name" value="GATA_ZN_FINGER_2"/>
    <property type="match status" value="1"/>
</dbReference>
<keyword evidence="1" id="KW-0863">Zinc-finger</keyword>
<feature type="region of interest" description="Disordered" evidence="2">
    <location>
        <begin position="278"/>
        <end position="499"/>
    </location>
</feature>
<proteinExistence type="predicted"/>
<feature type="compositionally biased region" description="Basic and acidic residues" evidence="2">
    <location>
        <begin position="278"/>
        <end position="288"/>
    </location>
</feature>
<feature type="compositionally biased region" description="Polar residues" evidence="2">
    <location>
        <begin position="342"/>
        <end position="368"/>
    </location>
</feature>
<feature type="compositionally biased region" description="Basic and acidic residues" evidence="2">
    <location>
        <begin position="99"/>
        <end position="127"/>
    </location>
</feature>
<dbReference type="SUPFAM" id="SSF57716">
    <property type="entry name" value="Glucocorticoid receptor-like (DNA-binding domain)"/>
    <property type="match status" value="1"/>
</dbReference>
<dbReference type="GO" id="GO:0043565">
    <property type="term" value="F:sequence-specific DNA binding"/>
    <property type="evidence" value="ECO:0007669"/>
    <property type="project" value="InterPro"/>
</dbReference>
<feature type="compositionally biased region" description="Pro residues" evidence="2">
    <location>
        <begin position="149"/>
        <end position="176"/>
    </location>
</feature>
<protein>
    <recommendedName>
        <fullName evidence="3">GATA-type domain-containing protein</fullName>
    </recommendedName>
</protein>
<comment type="caution">
    <text evidence="4">The sequence shown here is derived from an EMBL/GenBank/DDBJ whole genome shotgun (WGS) entry which is preliminary data.</text>
</comment>
<evidence type="ECO:0000256" key="1">
    <source>
        <dbReference type="PROSITE-ProRule" id="PRU00094"/>
    </source>
</evidence>
<dbReference type="GO" id="GO:0008270">
    <property type="term" value="F:zinc ion binding"/>
    <property type="evidence" value="ECO:0007669"/>
    <property type="project" value="UniProtKB-KW"/>
</dbReference>
<evidence type="ECO:0000256" key="2">
    <source>
        <dbReference type="SAM" id="MobiDB-lite"/>
    </source>
</evidence>
<keyword evidence="1" id="KW-0479">Metal-binding</keyword>
<organism evidence="4 5">
    <name type="scientific">Meripilus lineatus</name>
    <dbReference type="NCBI Taxonomy" id="2056292"/>
    <lineage>
        <taxon>Eukaryota</taxon>
        <taxon>Fungi</taxon>
        <taxon>Dikarya</taxon>
        <taxon>Basidiomycota</taxon>
        <taxon>Agaricomycotina</taxon>
        <taxon>Agaricomycetes</taxon>
        <taxon>Polyporales</taxon>
        <taxon>Meripilaceae</taxon>
        <taxon>Meripilus</taxon>
    </lineage>
</organism>
<feature type="compositionally biased region" description="Low complexity" evidence="2">
    <location>
        <begin position="377"/>
        <end position="392"/>
    </location>
</feature>
<evidence type="ECO:0000313" key="5">
    <source>
        <dbReference type="Proteomes" id="UP001212997"/>
    </source>
</evidence>
<sequence>MRVLSHPQDTNSPPSSPSLQSRRSPSQLQEEYKDHQKLPFIDSHSSPHHPPQPGPPPLPYSYSPPAAYYLDSRWRGATTLTPAVFHPQHVLQDPPTLDMSRRVAESGERSSNRRTDDRTQYDIDHSPNLRITHHSPSIPPATSSTSSSTPPPHPQAFYAPGPPVHPGTPYAYPPPYSGRYQQEQVSAGAGAPPPGSAAAQPYLNQVSTRAIIPAYVPSQSYPGQATYVIHTDDAATKLSDRVRRKCYNCRTTDTSTWRRSNLVPGKVLCNKCGLFERTHSRPRPEQFPHKRVTSSSNTPPPSSPGRLPPISTYIGSLPPASAHIVDQQQQHPHLVSRHDVQTPPQQSPKNPSANGNGIQVNGTSNGSPYQPHHNHHQPQQQPHQQNGSGHSSRNSPEIRNLLNDSAPPPAAAPQSTSVSTSSSPRPASASARPRSPEVQRNGVGPSVSRPETPSIPEKVHGQKRPASPGLDDDHDSGSPPSQRPRTEPRSPQYAPRAAI</sequence>
<gene>
    <name evidence="4" type="ORF">NLI96_g9158</name>
</gene>
<feature type="compositionally biased region" description="Pro residues" evidence="2">
    <location>
        <begin position="298"/>
        <end position="307"/>
    </location>
</feature>
<dbReference type="InterPro" id="IPR013088">
    <property type="entry name" value="Znf_NHR/GATA"/>
</dbReference>
<evidence type="ECO:0000259" key="3">
    <source>
        <dbReference type="PROSITE" id="PS50114"/>
    </source>
</evidence>
<dbReference type="Proteomes" id="UP001212997">
    <property type="component" value="Unassembled WGS sequence"/>
</dbReference>
<dbReference type="GO" id="GO:0006355">
    <property type="term" value="P:regulation of DNA-templated transcription"/>
    <property type="evidence" value="ECO:0007669"/>
    <property type="project" value="InterPro"/>
</dbReference>
<keyword evidence="5" id="KW-1185">Reference proteome</keyword>
<keyword evidence="1" id="KW-0862">Zinc</keyword>
<dbReference type="Gene3D" id="3.30.50.10">
    <property type="entry name" value="Erythroid Transcription Factor GATA-1, subunit A"/>
    <property type="match status" value="1"/>
</dbReference>
<dbReference type="AlphaFoldDB" id="A0AAD5UXL8"/>
<evidence type="ECO:0000313" key="4">
    <source>
        <dbReference type="EMBL" id="KAJ3479297.1"/>
    </source>
</evidence>
<dbReference type="SMART" id="SM00401">
    <property type="entry name" value="ZnF_GATA"/>
    <property type="match status" value="1"/>
</dbReference>
<dbReference type="Pfam" id="PF00320">
    <property type="entry name" value="GATA"/>
    <property type="match status" value="1"/>
</dbReference>
<feature type="compositionally biased region" description="Low complexity" evidence="2">
    <location>
        <begin position="412"/>
        <end position="433"/>
    </location>
</feature>
<reference evidence="4" key="1">
    <citation type="submission" date="2022-07" db="EMBL/GenBank/DDBJ databases">
        <title>Genome Sequence of Physisporinus lineatus.</title>
        <authorList>
            <person name="Buettner E."/>
        </authorList>
    </citation>
    <scope>NUCLEOTIDE SEQUENCE</scope>
    <source>
        <strain evidence="4">VT162</strain>
    </source>
</reference>
<feature type="region of interest" description="Disordered" evidence="2">
    <location>
        <begin position="1"/>
        <end position="65"/>
    </location>
</feature>
<dbReference type="EMBL" id="JANAWD010000448">
    <property type="protein sequence ID" value="KAJ3479297.1"/>
    <property type="molecule type" value="Genomic_DNA"/>
</dbReference>
<feature type="domain" description="GATA-type" evidence="3">
    <location>
        <begin position="240"/>
        <end position="296"/>
    </location>
</feature>
<dbReference type="CDD" id="cd00202">
    <property type="entry name" value="ZnF_GATA"/>
    <property type="match status" value="1"/>
</dbReference>
<accession>A0AAD5UXL8</accession>
<feature type="compositionally biased region" description="Pro residues" evidence="2">
    <location>
        <begin position="48"/>
        <end position="59"/>
    </location>
</feature>